<sequence>MKLVDLQEVRLAKTWNVVWAESLPYTEILDTVHAPFIDTKTNVLVLSADPFRYTSRGTDEAKKGHWSVELAGDKRSIKKFLEDNFPNWKGAPRESTVWADVDVIRAAREAKRI</sequence>
<dbReference type="AlphaFoldDB" id="A0A0F9C5J3"/>
<organism evidence="1">
    <name type="scientific">marine sediment metagenome</name>
    <dbReference type="NCBI Taxonomy" id="412755"/>
    <lineage>
        <taxon>unclassified sequences</taxon>
        <taxon>metagenomes</taxon>
        <taxon>ecological metagenomes</taxon>
    </lineage>
</organism>
<accession>A0A0F9C5J3</accession>
<evidence type="ECO:0000313" key="1">
    <source>
        <dbReference type="EMBL" id="KKK91901.1"/>
    </source>
</evidence>
<name>A0A0F9C5J3_9ZZZZ</name>
<comment type="caution">
    <text evidence="1">The sequence shown here is derived from an EMBL/GenBank/DDBJ whole genome shotgun (WGS) entry which is preliminary data.</text>
</comment>
<proteinExistence type="predicted"/>
<reference evidence="1" key="1">
    <citation type="journal article" date="2015" name="Nature">
        <title>Complex archaea that bridge the gap between prokaryotes and eukaryotes.</title>
        <authorList>
            <person name="Spang A."/>
            <person name="Saw J.H."/>
            <person name="Jorgensen S.L."/>
            <person name="Zaremba-Niedzwiedzka K."/>
            <person name="Martijn J."/>
            <person name="Lind A.E."/>
            <person name="van Eijk R."/>
            <person name="Schleper C."/>
            <person name="Guy L."/>
            <person name="Ettema T.J."/>
        </authorList>
    </citation>
    <scope>NUCLEOTIDE SEQUENCE</scope>
</reference>
<gene>
    <name evidence="1" type="ORF">LCGC14_2708270</name>
</gene>
<dbReference type="EMBL" id="LAZR01048449">
    <property type="protein sequence ID" value="KKK91901.1"/>
    <property type="molecule type" value="Genomic_DNA"/>
</dbReference>
<protein>
    <submittedName>
        <fullName evidence="1">Uncharacterized protein</fullName>
    </submittedName>
</protein>